<dbReference type="AlphaFoldDB" id="A0A544Z1S6"/>
<keyword evidence="1" id="KW-0472">Membrane</keyword>
<feature type="transmembrane region" description="Helical" evidence="1">
    <location>
        <begin position="112"/>
        <end position="129"/>
    </location>
</feature>
<evidence type="ECO:0000256" key="1">
    <source>
        <dbReference type="SAM" id="Phobius"/>
    </source>
</evidence>
<feature type="transmembrane region" description="Helical" evidence="1">
    <location>
        <begin position="74"/>
        <end position="92"/>
    </location>
</feature>
<sequence length="201" mass="20775">MEGIWAFWDDCAVHVGGSSLRALRAAVFAAACVLVSAALHMLAGGAPVRGGTLVAAMALTWLGAFLLAGRQRGLGVLLSASFGAQYGMHHLFTLGAAHASPSPWTGEHGTGLGMLLIHAALAVLSAWVLEHGESALAMIVHLAVTPVRGLRAVLRVLASALVDIAAPSPRPVVEPLLRVPRRSDFVVVVARRGPPLAVSVL</sequence>
<comment type="caution">
    <text evidence="2">The sequence shown here is derived from an EMBL/GenBank/DDBJ whole genome shotgun (WGS) entry which is preliminary data.</text>
</comment>
<protein>
    <submittedName>
        <fullName evidence="2">Uncharacterized protein</fullName>
    </submittedName>
</protein>
<proteinExistence type="predicted"/>
<dbReference type="RefSeq" id="WP_142617305.1">
    <property type="nucleotide sequence ID" value="NZ_VIRM01000005.1"/>
</dbReference>
<accession>A0A544Z1S6</accession>
<gene>
    <name evidence="2" type="ORF">FLX08_06670</name>
</gene>
<evidence type="ECO:0000313" key="2">
    <source>
        <dbReference type="EMBL" id="TQS23010.1"/>
    </source>
</evidence>
<evidence type="ECO:0000313" key="3">
    <source>
        <dbReference type="Proteomes" id="UP000316541"/>
    </source>
</evidence>
<dbReference type="EMBL" id="VIRM01000005">
    <property type="protein sequence ID" value="TQS23010.1"/>
    <property type="molecule type" value="Genomic_DNA"/>
</dbReference>
<reference evidence="2 3" key="1">
    <citation type="submission" date="2019-07" db="EMBL/GenBank/DDBJ databases">
        <title>Microbispora hainanensis DSM 45428.</title>
        <authorList>
            <person name="Thawai C."/>
        </authorList>
    </citation>
    <scope>NUCLEOTIDE SEQUENCE [LARGE SCALE GENOMIC DNA]</scope>
    <source>
        <strain evidence="2 3">DSM 45428</strain>
    </source>
</reference>
<feature type="transmembrane region" description="Helical" evidence="1">
    <location>
        <begin position="48"/>
        <end position="67"/>
    </location>
</feature>
<organism evidence="2 3">
    <name type="scientific">Microbispora hainanensis</name>
    <dbReference type="NCBI Taxonomy" id="568844"/>
    <lineage>
        <taxon>Bacteria</taxon>
        <taxon>Bacillati</taxon>
        <taxon>Actinomycetota</taxon>
        <taxon>Actinomycetes</taxon>
        <taxon>Streptosporangiales</taxon>
        <taxon>Streptosporangiaceae</taxon>
        <taxon>Microbispora</taxon>
    </lineage>
</organism>
<keyword evidence="1" id="KW-0812">Transmembrane</keyword>
<dbReference type="Proteomes" id="UP000316541">
    <property type="component" value="Unassembled WGS sequence"/>
</dbReference>
<keyword evidence="1" id="KW-1133">Transmembrane helix</keyword>
<name>A0A544Z1S6_9ACTN</name>
<feature type="transmembrane region" description="Helical" evidence="1">
    <location>
        <begin position="22"/>
        <end position="42"/>
    </location>
</feature>